<evidence type="ECO:0000313" key="5">
    <source>
        <dbReference type="Proteomes" id="UP001292182"/>
    </source>
</evidence>
<gene>
    <name evidence="4" type="ORF">N4G62_13775</name>
</gene>
<dbReference type="Gene3D" id="3.40.50.1820">
    <property type="entry name" value="alpha/beta hydrolase"/>
    <property type="match status" value="1"/>
</dbReference>
<dbReference type="SUPFAM" id="SSF82171">
    <property type="entry name" value="DPP6 N-terminal domain-like"/>
    <property type="match status" value="1"/>
</dbReference>
<reference evidence="5" key="1">
    <citation type="submission" date="2023-07" db="EMBL/GenBank/DDBJ databases">
        <title>Whole genome sequence analysis of rice epiphytic Sphingomonas sanguinis OsEp_Plm_15B2.</title>
        <authorList>
            <person name="Sahu K.P."/>
            <person name="Asharani P."/>
            <person name="Reddy B."/>
            <person name="Kumar A."/>
        </authorList>
    </citation>
    <scope>NUCLEOTIDE SEQUENCE [LARGE SCALE GENOMIC DNA]</scope>
    <source>
        <strain evidence="5">OsEp_Plm_15B2</strain>
    </source>
</reference>
<dbReference type="GO" id="GO:0016787">
    <property type="term" value="F:hydrolase activity"/>
    <property type="evidence" value="ECO:0007669"/>
    <property type="project" value="UniProtKB-KW"/>
</dbReference>
<dbReference type="PANTHER" id="PTHR42776:SF27">
    <property type="entry name" value="DIPEPTIDYL PEPTIDASE FAMILY MEMBER 6"/>
    <property type="match status" value="1"/>
</dbReference>
<keyword evidence="1 4" id="KW-0378">Hydrolase</keyword>
<dbReference type="InterPro" id="IPR001375">
    <property type="entry name" value="Peptidase_S9_cat"/>
</dbReference>
<comment type="caution">
    <text evidence="4">The sequence shown here is derived from an EMBL/GenBank/DDBJ whole genome shotgun (WGS) entry which is preliminary data.</text>
</comment>
<keyword evidence="2" id="KW-0732">Signal</keyword>
<sequence length="679" mass="75135">MTNPYWWLRGVAAALITCAFTPCASMSLDTYVAMERGRPVPPPITRDRFLAEPAVTSVELSPNGRHVAWLRRQGSDTGLWLTATDRIAPRRWLRRVDAERLYWSHDGRWLFLVTPKSLRAIPTDGASGAGILASFDRPQDWRVIGPDPWQPAAMLLLETRHRFGVREPIGTRLWRVRPGGRRTLVAFARRRIVDVAVHPDGHVAFAKLVDGDRHLLTARSDGGRYHVIARCEQLRRCDLLGTDLTGLKLFLRGDLVGDLQAVMEIRGDGRIKRLHEDPAHIADLDMVALDPKNGRPIIAAYRGPVTSLAGLTPEASAALQQLRRVLPGSEHRVQPSSGRLWLIEERDARLQGGRWHLFDSATGRLRSLIDDPGMTPRIAPGNLARVIPVAFRASDGMTIHALLTLPPGRDVAQAPLVVFVHGGPWSSDTTDYSAQTQLLANRGYIVFRPQYRGSTGFGRRYLFAAHSDFGDGRVQRDIEDGTRWLLANRIGDPKRVAIVGASYGGYAVLQALSDGSRLYRVGVAAVPPADFGRTIARMVARGVGGDYQGIDFASRLRALDLDPANPTIMGQLSHEAPVKRIARLSAPLTIIAAERDDRIALRDVLDYAARGRLWGKPIDMIVAKGQPHAPDEILPRRAMLFLTEDALARHLGLHGAEPPIQPVRKWMTANLRRADKGFP</sequence>
<feature type="chain" id="PRO_5046354651" evidence="2">
    <location>
        <begin position="25"/>
        <end position="679"/>
    </location>
</feature>
<evidence type="ECO:0000256" key="2">
    <source>
        <dbReference type="SAM" id="SignalP"/>
    </source>
</evidence>
<evidence type="ECO:0000259" key="3">
    <source>
        <dbReference type="Pfam" id="PF00326"/>
    </source>
</evidence>
<evidence type="ECO:0000256" key="1">
    <source>
        <dbReference type="ARBA" id="ARBA00022801"/>
    </source>
</evidence>
<evidence type="ECO:0000313" key="4">
    <source>
        <dbReference type="EMBL" id="MDZ7283092.1"/>
    </source>
</evidence>
<feature type="domain" description="Peptidase S9 prolyl oligopeptidase catalytic" evidence="3">
    <location>
        <begin position="432"/>
        <end position="628"/>
    </location>
</feature>
<proteinExistence type="predicted"/>
<organism evidence="4 5">
    <name type="scientific">Sphingomonas sanguinis</name>
    <dbReference type="NCBI Taxonomy" id="33051"/>
    <lineage>
        <taxon>Bacteria</taxon>
        <taxon>Pseudomonadati</taxon>
        <taxon>Pseudomonadota</taxon>
        <taxon>Alphaproteobacteria</taxon>
        <taxon>Sphingomonadales</taxon>
        <taxon>Sphingomonadaceae</taxon>
        <taxon>Sphingomonas</taxon>
    </lineage>
</organism>
<dbReference type="Proteomes" id="UP001292182">
    <property type="component" value="Unassembled WGS sequence"/>
</dbReference>
<feature type="signal peptide" evidence="2">
    <location>
        <begin position="1"/>
        <end position="24"/>
    </location>
</feature>
<dbReference type="SUPFAM" id="SSF53474">
    <property type="entry name" value="alpha/beta-Hydrolases"/>
    <property type="match status" value="1"/>
</dbReference>
<dbReference type="InterPro" id="IPR029058">
    <property type="entry name" value="AB_hydrolase_fold"/>
</dbReference>
<name>A0ABU5LT29_9SPHN</name>
<dbReference type="PANTHER" id="PTHR42776">
    <property type="entry name" value="SERINE PEPTIDASE S9 FAMILY MEMBER"/>
    <property type="match status" value="1"/>
</dbReference>
<dbReference type="EMBL" id="JAOBTW010000016">
    <property type="protein sequence ID" value="MDZ7283092.1"/>
    <property type="molecule type" value="Genomic_DNA"/>
</dbReference>
<keyword evidence="5" id="KW-1185">Reference proteome</keyword>
<dbReference type="Pfam" id="PF00326">
    <property type="entry name" value="Peptidase_S9"/>
    <property type="match status" value="1"/>
</dbReference>
<accession>A0ABU5LT29</accession>
<protein>
    <submittedName>
        <fullName evidence="4">Alpha/beta fold hydrolase</fullName>
    </submittedName>
</protein>
<dbReference type="RefSeq" id="WP_322539871.1">
    <property type="nucleotide sequence ID" value="NZ_JAOBTW010000016.1"/>
</dbReference>